<accession>A0A2P6TL63</accession>
<gene>
    <name evidence="1" type="ORF">C2E21_6406</name>
</gene>
<evidence type="ECO:0000313" key="1">
    <source>
        <dbReference type="EMBL" id="PRW45032.1"/>
    </source>
</evidence>
<dbReference type="Proteomes" id="UP000239899">
    <property type="component" value="Unassembled WGS sequence"/>
</dbReference>
<name>A0A2P6TL63_CHLSO</name>
<sequence length="88" mass="9856">MAWERKEDPVAKCIRRKKCGGTYKPICAFNAGTGQYGGFPSKCFMKCANAGSTGLGNHWVADHYYHVPRKCKTKWLAYPELCSTCGHH</sequence>
<reference evidence="1 2" key="1">
    <citation type="journal article" date="2018" name="Plant J.">
        <title>Genome sequences of Chlorella sorokiniana UTEX 1602 and Micractinium conductrix SAG 241.80: implications to maltose excretion by a green alga.</title>
        <authorList>
            <person name="Arriola M.B."/>
            <person name="Velmurugan N."/>
            <person name="Zhang Y."/>
            <person name="Plunkett M.H."/>
            <person name="Hondzo H."/>
            <person name="Barney B.M."/>
        </authorList>
    </citation>
    <scope>NUCLEOTIDE SEQUENCE [LARGE SCALE GENOMIC DNA]</scope>
    <source>
        <strain evidence="2">UTEX 1602</strain>
    </source>
</reference>
<dbReference type="EMBL" id="LHPG02000012">
    <property type="protein sequence ID" value="PRW45032.1"/>
    <property type="molecule type" value="Genomic_DNA"/>
</dbReference>
<keyword evidence="2" id="KW-1185">Reference proteome</keyword>
<dbReference type="AlphaFoldDB" id="A0A2P6TL63"/>
<comment type="caution">
    <text evidence="1">The sequence shown here is derived from an EMBL/GenBank/DDBJ whole genome shotgun (WGS) entry which is preliminary data.</text>
</comment>
<evidence type="ECO:0000313" key="2">
    <source>
        <dbReference type="Proteomes" id="UP000239899"/>
    </source>
</evidence>
<protein>
    <submittedName>
        <fullName evidence="1">DNA primase</fullName>
    </submittedName>
</protein>
<organism evidence="1 2">
    <name type="scientific">Chlorella sorokiniana</name>
    <name type="common">Freshwater green alga</name>
    <dbReference type="NCBI Taxonomy" id="3076"/>
    <lineage>
        <taxon>Eukaryota</taxon>
        <taxon>Viridiplantae</taxon>
        <taxon>Chlorophyta</taxon>
        <taxon>core chlorophytes</taxon>
        <taxon>Trebouxiophyceae</taxon>
        <taxon>Chlorellales</taxon>
        <taxon>Chlorellaceae</taxon>
        <taxon>Chlorella clade</taxon>
        <taxon>Chlorella</taxon>
    </lineage>
</organism>
<proteinExistence type="predicted"/>